<organism evidence="7 8">
    <name type="scientific">Thalictrum thalictroides</name>
    <name type="common">Rue-anemone</name>
    <name type="synonym">Anemone thalictroides</name>
    <dbReference type="NCBI Taxonomy" id="46969"/>
    <lineage>
        <taxon>Eukaryota</taxon>
        <taxon>Viridiplantae</taxon>
        <taxon>Streptophyta</taxon>
        <taxon>Embryophyta</taxon>
        <taxon>Tracheophyta</taxon>
        <taxon>Spermatophyta</taxon>
        <taxon>Magnoliopsida</taxon>
        <taxon>Ranunculales</taxon>
        <taxon>Ranunculaceae</taxon>
        <taxon>Thalictroideae</taxon>
        <taxon>Thalictrum</taxon>
    </lineage>
</organism>
<comment type="similarity">
    <text evidence="2">Belongs to the 4-toluene sulfonate uptake permease (TSUP) (TC 2.A.102) family.</text>
</comment>
<evidence type="ECO:0000256" key="4">
    <source>
        <dbReference type="ARBA" id="ARBA00022989"/>
    </source>
</evidence>
<dbReference type="AlphaFoldDB" id="A0A7J6VC64"/>
<protein>
    <submittedName>
        <fullName evidence="7">Sulfite exporter TauE/SafE family protein</fullName>
    </submittedName>
</protein>
<evidence type="ECO:0000256" key="3">
    <source>
        <dbReference type="ARBA" id="ARBA00022692"/>
    </source>
</evidence>
<accession>A0A7J6VC64</accession>
<feature type="transmembrane region" description="Helical" evidence="6">
    <location>
        <begin position="76"/>
        <end position="97"/>
    </location>
</feature>
<dbReference type="Proteomes" id="UP000554482">
    <property type="component" value="Unassembled WGS sequence"/>
</dbReference>
<feature type="transmembrane region" description="Helical" evidence="6">
    <location>
        <begin position="240"/>
        <end position="263"/>
    </location>
</feature>
<evidence type="ECO:0000313" key="8">
    <source>
        <dbReference type="Proteomes" id="UP000554482"/>
    </source>
</evidence>
<dbReference type="GO" id="GO:0016020">
    <property type="term" value="C:membrane"/>
    <property type="evidence" value="ECO:0007669"/>
    <property type="project" value="UniProtKB-SubCell"/>
</dbReference>
<dbReference type="Pfam" id="PF01925">
    <property type="entry name" value="TauE"/>
    <property type="match status" value="1"/>
</dbReference>
<evidence type="ECO:0000313" key="7">
    <source>
        <dbReference type="EMBL" id="KAF5182689.1"/>
    </source>
</evidence>
<dbReference type="GO" id="GO:0016567">
    <property type="term" value="P:protein ubiquitination"/>
    <property type="evidence" value="ECO:0007669"/>
    <property type="project" value="TreeGrafter"/>
</dbReference>
<comment type="subcellular location">
    <subcellularLocation>
        <location evidence="1">Membrane</location>
        <topology evidence="1">Multi-pass membrane protein</topology>
    </subcellularLocation>
</comment>
<dbReference type="EMBL" id="JABWDY010034408">
    <property type="protein sequence ID" value="KAF5182689.1"/>
    <property type="molecule type" value="Genomic_DNA"/>
</dbReference>
<evidence type="ECO:0000256" key="5">
    <source>
        <dbReference type="ARBA" id="ARBA00023136"/>
    </source>
</evidence>
<keyword evidence="5 6" id="KW-0472">Membrane</keyword>
<dbReference type="PANTHER" id="PTHR14255:SF31">
    <property type="entry name" value="SULFITE EXPORTER TAUE_SAFE FAMILY PROTEIN 3-LIKE"/>
    <property type="match status" value="1"/>
</dbReference>
<name>A0A7J6VC64_THATH</name>
<sequence length="629" mass="70313">MAMPCLGHFNARNDFYNESEWNEPVRLETTTTIPNHSLQVSCLGDCEEEYSPLPSSATASASDKVHLVDSIRWKDFTVLMFVWVSFLAIQTVKTYAVTCSVEYWILNSLQVPIAVCVSLYEAISLYKGKRGIESIGKDITNWKVHQLLFYCICGIIAGIVGGLLGLGGGFILGPLFLELGVPPQVASATSTFAMAFSSSMSVIQYYLLKRFPVPYAGYFVLVATIAAFTGQHIVRKLIMLLGRASLIIFILALIIFVSAISLGGEGIANVVEKVGKNEYMGNPSGIRPSSFSFIFGRHRFYSKVRRVYLESMAKKRQIEDDNIIHAKKPKHLTLHKDDSSTYLLSKDEQKLFLLSRWFQLKLYRRIRPPEDIARIKDYYTCALSLIREAYCSIRGNGNKDIVKVLKDKVAFRALIDFATCFRRMKQFSLCMNALRTDLSMKLKIDGTTTVCVSSDKPGPSSELDRSLKGKCPDCSLIHAQVSLMPYARPRVLELSGNSKIILSSLEHTRRDNQFSIKVYNMLLILNTILTQMEIQSEDDEGYGHAELTEMIQRRMNVLRTEMEQEETLLIGMINSECKSECISACDELRCICMAAYLEVGIGGDDLVAVASSPGIGGDDLVELAIFSLN</sequence>
<evidence type="ECO:0000256" key="6">
    <source>
        <dbReference type="SAM" id="Phobius"/>
    </source>
</evidence>
<evidence type="ECO:0000256" key="2">
    <source>
        <dbReference type="ARBA" id="ARBA00009142"/>
    </source>
</evidence>
<reference evidence="7 8" key="1">
    <citation type="submission" date="2020-06" db="EMBL/GenBank/DDBJ databases">
        <title>Transcriptomic and genomic resources for Thalictrum thalictroides and T. hernandezii: Facilitating candidate gene discovery in an emerging model plant lineage.</title>
        <authorList>
            <person name="Arias T."/>
            <person name="Riano-Pachon D.M."/>
            <person name="Di Stilio V.S."/>
        </authorList>
    </citation>
    <scope>NUCLEOTIDE SEQUENCE [LARGE SCALE GENOMIC DNA]</scope>
    <source>
        <strain evidence="8">cv. WT478/WT964</strain>
        <tissue evidence="7">Leaves</tissue>
    </source>
</reference>
<proteinExistence type="inferred from homology"/>
<dbReference type="InterPro" id="IPR002781">
    <property type="entry name" value="TM_pro_TauE-like"/>
</dbReference>
<feature type="transmembrane region" description="Helical" evidence="6">
    <location>
        <begin position="147"/>
        <end position="173"/>
    </location>
</feature>
<gene>
    <name evidence="7" type="ORF">FRX31_027725</name>
</gene>
<keyword evidence="3 6" id="KW-0812">Transmembrane</keyword>
<feature type="transmembrane region" description="Helical" evidence="6">
    <location>
        <begin position="103"/>
        <end position="126"/>
    </location>
</feature>
<dbReference type="PANTHER" id="PTHR14255">
    <property type="entry name" value="CEREBLON"/>
    <property type="match status" value="1"/>
</dbReference>
<dbReference type="OrthoDB" id="434519at2759"/>
<feature type="transmembrane region" description="Helical" evidence="6">
    <location>
        <begin position="215"/>
        <end position="234"/>
    </location>
</feature>
<comment type="caution">
    <text evidence="7">The sequence shown here is derived from an EMBL/GenBank/DDBJ whole genome shotgun (WGS) entry which is preliminary data.</text>
</comment>
<evidence type="ECO:0000256" key="1">
    <source>
        <dbReference type="ARBA" id="ARBA00004141"/>
    </source>
</evidence>
<keyword evidence="8" id="KW-1185">Reference proteome</keyword>
<dbReference type="GO" id="GO:0031464">
    <property type="term" value="C:Cul4A-RING E3 ubiquitin ligase complex"/>
    <property type="evidence" value="ECO:0007669"/>
    <property type="project" value="TreeGrafter"/>
</dbReference>
<keyword evidence="4 6" id="KW-1133">Transmembrane helix</keyword>